<accession>A0A0C3KMD3</accession>
<evidence type="ECO:0000313" key="1">
    <source>
        <dbReference type="EMBL" id="KIO10767.1"/>
    </source>
</evidence>
<dbReference type="Proteomes" id="UP000054217">
    <property type="component" value="Unassembled WGS sequence"/>
</dbReference>
<dbReference type="AlphaFoldDB" id="A0A0C3KMD3"/>
<organism evidence="1 2">
    <name type="scientific">Pisolithus tinctorius Marx 270</name>
    <dbReference type="NCBI Taxonomy" id="870435"/>
    <lineage>
        <taxon>Eukaryota</taxon>
        <taxon>Fungi</taxon>
        <taxon>Dikarya</taxon>
        <taxon>Basidiomycota</taxon>
        <taxon>Agaricomycotina</taxon>
        <taxon>Agaricomycetes</taxon>
        <taxon>Agaricomycetidae</taxon>
        <taxon>Boletales</taxon>
        <taxon>Sclerodermatineae</taxon>
        <taxon>Pisolithaceae</taxon>
        <taxon>Pisolithus</taxon>
    </lineage>
</organism>
<name>A0A0C3KMD3_PISTI</name>
<dbReference type="InParanoid" id="A0A0C3KMD3"/>
<dbReference type="HOGENOM" id="CLU_2074143_0_0_1"/>
<gene>
    <name evidence="1" type="ORF">M404DRAFT_874740</name>
</gene>
<reference evidence="2" key="2">
    <citation type="submission" date="2015-01" db="EMBL/GenBank/DDBJ databases">
        <title>Evolutionary Origins and Diversification of the Mycorrhizal Mutualists.</title>
        <authorList>
            <consortium name="DOE Joint Genome Institute"/>
            <consortium name="Mycorrhizal Genomics Consortium"/>
            <person name="Kohler A."/>
            <person name="Kuo A."/>
            <person name="Nagy L.G."/>
            <person name="Floudas D."/>
            <person name="Copeland A."/>
            <person name="Barry K.W."/>
            <person name="Cichocki N."/>
            <person name="Veneault-Fourrey C."/>
            <person name="LaButti K."/>
            <person name="Lindquist E.A."/>
            <person name="Lipzen A."/>
            <person name="Lundell T."/>
            <person name="Morin E."/>
            <person name="Murat C."/>
            <person name="Riley R."/>
            <person name="Ohm R."/>
            <person name="Sun H."/>
            <person name="Tunlid A."/>
            <person name="Henrissat B."/>
            <person name="Grigoriev I.V."/>
            <person name="Hibbett D.S."/>
            <person name="Martin F."/>
        </authorList>
    </citation>
    <scope>NUCLEOTIDE SEQUENCE [LARGE SCALE GENOMIC DNA]</scope>
    <source>
        <strain evidence="2">Marx 270</strain>
    </source>
</reference>
<dbReference type="EMBL" id="KN831951">
    <property type="protein sequence ID" value="KIO10767.1"/>
    <property type="molecule type" value="Genomic_DNA"/>
</dbReference>
<keyword evidence="2" id="KW-1185">Reference proteome</keyword>
<reference evidence="1 2" key="1">
    <citation type="submission" date="2014-04" db="EMBL/GenBank/DDBJ databases">
        <authorList>
            <consortium name="DOE Joint Genome Institute"/>
            <person name="Kuo A."/>
            <person name="Kohler A."/>
            <person name="Costa M.D."/>
            <person name="Nagy L.G."/>
            <person name="Floudas D."/>
            <person name="Copeland A."/>
            <person name="Barry K.W."/>
            <person name="Cichocki N."/>
            <person name="Veneault-Fourrey C."/>
            <person name="LaButti K."/>
            <person name="Lindquist E.A."/>
            <person name="Lipzen A."/>
            <person name="Lundell T."/>
            <person name="Morin E."/>
            <person name="Murat C."/>
            <person name="Sun H."/>
            <person name="Tunlid A."/>
            <person name="Henrissat B."/>
            <person name="Grigoriev I.V."/>
            <person name="Hibbett D.S."/>
            <person name="Martin F."/>
            <person name="Nordberg H.P."/>
            <person name="Cantor M.N."/>
            <person name="Hua S.X."/>
        </authorList>
    </citation>
    <scope>NUCLEOTIDE SEQUENCE [LARGE SCALE GENOMIC DNA]</scope>
    <source>
        <strain evidence="1 2">Marx 270</strain>
    </source>
</reference>
<evidence type="ECO:0000313" key="2">
    <source>
        <dbReference type="Proteomes" id="UP000054217"/>
    </source>
</evidence>
<sequence length="118" mass="13447">MVSFRSAKTWTLKRLTLRSQDLHAVLCSTAPRFESQHYPQFGVPGSLTPFLITSSQGVCDALESLTDHSFRLCVITNTYIHRLIGEPSPVLVPLRRILFLVFIFIYRSTGRTVAKFHH</sequence>
<proteinExistence type="predicted"/>
<protein>
    <submittedName>
        <fullName evidence="1">Uncharacterized protein</fullName>
    </submittedName>
</protein>